<organism evidence="1 2">
    <name type="scientific">Caligus rogercresseyi</name>
    <name type="common">Sea louse</name>
    <dbReference type="NCBI Taxonomy" id="217165"/>
    <lineage>
        <taxon>Eukaryota</taxon>
        <taxon>Metazoa</taxon>
        <taxon>Ecdysozoa</taxon>
        <taxon>Arthropoda</taxon>
        <taxon>Crustacea</taxon>
        <taxon>Multicrustacea</taxon>
        <taxon>Hexanauplia</taxon>
        <taxon>Copepoda</taxon>
        <taxon>Siphonostomatoida</taxon>
        <taxon>Caligidae</taxon>
        <taxon>Caligus</taxon>
    </lineage>
</organism>
<dbReference type="Proteomes" id="UP000595437">
    <property type="component" value="Chromosome 13"/>
</dbReference>
<dbReference type="AlphaFoldDB" id="A0A7T8GVC7"/>
<feature type="non-terminal residue" evidence="1">
    <location>
        <position position="1"/>
    </location>
</feature>
<reference evidence="2" key="1">
    <citation type="submission" date="2021-01" db="EMBL/GenBank/DDBJ databases">
        <title>Caligus Genome Assembly.</title>
        <authorList>
            <person name="Gallardo-Escarate C."/>
        </authorList>
    </citation>
    <scope>NUCLEOTIDE SEQUENCE [LARGE SCALE GENOMIC DNA]</scope>
</reference>
<feature type="non-terminal residue" evidence="1">
    <location>
        <position position="57"/>
    </location>
</feature>
<evidence type="ECO:0000313" key="1">
    <source>
        <dbReference type="EMBL" id="QQP38407.1"/>
    </source>
</evidence>
<keyword evidence="2" id="KW-1185">Reference proteome</keyword>
<name>A0A7T8GVC7_CALRO</name>
<proteinExistence type="predicted"/>
<accession>A0A7T8GVC7</accession>
<protein>
    <submittedName>
        <fullName evidence="1">Uncharacterized protein</fullName>
    </submittedName>
</protein>
<gene>
    <name evidence="1" type="ORF">FKW44_018973</name>
</gene>
<sequence>HIQLTPQIRIFMGFINMVGTILRDSFCGWLRMDEDFHLRSRKVVNKDIPFHHPSSYW</sequence>
<evidence type="ECO:0000313" key="2">
    <source>
        <dbReference type="Proteomes" id="UP000595437"/>
    </source>
</evidence>
<dbReference type="EMBL" id="CP045902">
    <property type="protein sequence ID" value="QQP38407.1"/>
    <property type="molecule type" value="Genomic_DNA"/>
</dbReference>